<proteinExistence type="predicted"/>
<reference evidence="2 3" key="1">
    <citation type="submission" date="2016-12" db="EMBL/GenBank/DDBJ databases">
        <title>Thioflexothrix psekupsii D3 genome sequencing and assembly.</title>
        <authorList>
            <person name="Fomenkov A."/>
            <person name="Vincze T."/>
            <person name="Grabovich M."/>
            <person name="Anton B.P."/>
            <person name="Dubinina G."/>
            <person name="Orlova M."/>
            <person name="Belousova E."/>
            <person name="Roberts R.J."/>
        </authorList>
    </citation>
    <scope>NUCLEOTIDE SEQUENCE [LARGE SCALE GENOMIC DNA]</scope>
    <source>
        <strain evidence="2">D3</strain>
    </source>
</reference>
<dbReference type="EMBL" id="MSLT01000012">
    <property type="protein sequence ID" value="OUD13900.1"/>
    <property type="molecule type" value="Genomic_DNA"/>
</dbReference>
<sequence length="262" mass="30425">MDSYSFAVVAPSVIIISVIALIYLRAITKNYRVIKTHHFILTHLKNAPIASPEYVDCYVLFSGRLSGKNTLSTSPLFGMNGLFFQSQVIAQWESKEKKPNKGMKTHKKTIFEAQSAPVIYLKSKDNDLELEIDLSSFYKEGHVSVYLEHKEQEKCPEYCQEKADARYSKYHLIEAIFNAETTLTVYGQLIQKETRKFCLTPTHALYYPSLIFDPNTKELDTEIIQLCHKEKKISVVYIVLWSFISLFFFYWPVMAIVQHYFE</sequence>
<dbReference type="RefSeq" id="WP_086487682.1">
    <property type="nucleotide sequence ID" value="NZ_MSLT01000012.1"/>
</dbReference>
<evidence type="ECO:0000313" key="3">
    <source>
        <dbReference type="Proteomes" id="UP000194798"/>
    </source>
</evidence>
<keyword evidence="3" id="KW-1185">Reference proteome</keyword>
<keyword evidence="1" id="KW-0812">Transmembrane</keyword>
<evidence type="ECO:0000313" key="2">
    <source>
        <dbReference type="EMBL" id="OUD13900.1"/>
    </source>
</evidence>
<feature type="transmembrane region" description="Helical" evidence="1">
    <location>
        <begin position="235"/>
        <end position="261"/>
    </location>
</feature>
<keyword evidence="1" id="KW-0472">Membrane</keyword>
<name>A0A251X7J1_9GAMM</name>
<protein>
    <submittedName>
        <fullName evidence="2">Uncharacterized protein</fullName>
    </submittedName>
</protein>
<dbReference type="OrthoDB" id="9966477at2"/>
<comment type="caution">
    <text evidence="2">The sequence shown here is derived from an EMBL/GenBank/DDBJ whole genome shotgun (WGS) entry which is preliminary data.</text>
</comment>
<feature type="transmembrane region" description="Helical" evidence="1">
    <location>
        <begin position="6"/>
        <end position="24"/>
    </location>
</feature>
<organism evidence="2 3">
    <name type="scientific">Thioflexithrix psekupsensis</name>
    <dbReference type="NCBI Taxonomy" id="1570016"/>
    <lineage>
        <taxon>Bacteria</taxon>
        <taxon>Pseudomonadati</taxon>
        <taxon>Pseudomonadota</taxon>
        <taxon>Gammaproteobacteria</taxon>
        <taxon>Thiotrichales</taxon>
        <taxon>Thioflexithrix</taxon>
    </lineage>
</organism>
<dbReference type="Proteomes" id="UP000194798">
    <property type="component" value="Unassembled WGS sequence"/>
</dbReference>
<gene>
    <name evidence="2" type="ORF">TPSD3_06025</name>
</gene>
<dbReference type="AlphaFoldDB" id="A0A251X7J1"/>
<keyword evidence="1" id="KW-1133">Transmembrane helix</keyword>
<accession>A0A251X7J1</accession>
<evidence type="ECO:0000256" key="1">
    <source>
        <dbReference type="SAM" id="Phobius"/>
    </source>
</evidence>